<dbReference type="CDD" id="cd06578">
    <property type="entry name" value="HemD"/>
    <property type="match status" value="1"/>
</dbReference>
<dbReference type="Gene3D" id="3.40.50.10090">
    <property type="match status" value="2"/>
</dbReference>
<evidence type="ECO:0000313" key="12">
    <source>
        <dbReference type="Proteomes" id="UP000815698"/>
    </source>
</evidence>
<evidence type="ECO:0000256" key="8">
    <source>
        <dbReference type="ARBA" id="ARBA00048617"/>
    </source>
</evidence>
<evidence type="ECO:0000256" key="9">
    <source>
        <dbReference type="RuleBase" id="RU366031"/>
    </source>
</evidence>
<dbReference type="Pfam" id="PF02602">
    <property type="entry name" value="HEM4"/>
    <property type="match status" value="1"/>
</dbReference>
<evidence type="ECO:0000313" key="11">
    <source>
        <dbReference type="EMBL" id="ATH95902.1"/>
    </source>
</evidence>
<dbReference type="InterPro" id="IPR039793">
    <property type="entry name" value="UROS/Hem4"/>
</dbReference>
<protein>
    <recommendedName>
        <fullName evidence="7 9">Uroporphyrinogen-III synthase</fullName>
        <ecNumber evidence="3 9">4.2.1.75</ecNumber>
    </recommendedName>
</protein>
<dbReference type="PANTHER" id="PTHR38042:SF1">
    <property type="entry name" value="UROPORPHYRINOGEN-III SYNTHASE, CHLOROPLASTIC"/>
    <property type="match status" value="1"/>
</dbReference>
<dbReference type="PANTHER" id="PTHR38042">
    <property type="entry name" value="UROPORPHYRINOGEN-III SYNTHASE, CHLOROPLASTIC"/>
    <property type="match status" value="1"/>
</dbReference>
<comment type="catalytic activity">
    <reaction evidence="8 9">
        <text>hydroxymethylbilane = uroporphyrinogen III + H2O</text>
        <dbReference type="Rhea" id="RHEA:18965"/>
        <dbReference type="ChEBI" id="CHEBI:15377"/>
        <dbReference type="ChEBI" id="CHEBI:57308"/>
        <dbReference type="ChEBI" id="CHEBI:57845"/>
        <dbReference type="EC" id="4.2.1.75"/>
    </reaction>
</comment>
<dbReference type="EMBL" id="CP023482">
    <property type="protein sequence ID" value="ATH95902.1"/>
    <property type="molecule type" value="Genomic_DNA"/>
</dbReference>
<evidence type="ECO:0000256" key="7">
    <source>
        <dbReference type="ARBA" id="ARBA00040167"/>
    </source>
</evidence>
<proteinExistence type="inferred from homology"/>
<evidence type="ECO:0000256" key="2">
    <source>
        <dbReference type="ARBA" id="ARBA00008133"/>
    </source>
</evidence>
<gene>
    <name evidence="11" type="ORF">COP05_01435</name>
</gene>
<evidence type="ECO:0000256" key="3">
    <source>
        <dbReference type="ARBA" id="ARBA00013109"/>
    </source>
</evidence>
<reference evidence="11 12" key="1">
    <citation type="journal article" date="2016" name="Int. J. Syst. Evol. Microbiol.">
        <title>Dermabacter jinjuensis sp. nov., a novel species of the genus Dermabacter isolated from a clinical specimen.</title>
        <authorList>
            <person name="Park Y.K."/>
            <person name="Lee K.M."/>
            <person name="Lee W.K."/>
            <person name="Cho M.J."/>
            <person name="Lee H.S."/>
            <person name="Cho Y.G."/>
            <person name="Lee Y.C."/>
            <person name="Lee W.K."/>
            <person name="Seong W.K."/>
            <person name="Hwang K.J."/>
        </authorList>
    </citation>
    <scope>NUCLEOTIDE SEQUENCE [LARGE SCALE GENOMIC DNA]</scope>
    <source>
        <strain evidence="11 12">32T</strain>
    </source>
</reference>
<keyword evidence="4 9" id="KW-0456">Lyase</keyword>
<evidence type="ECO:0000256" key="4">
    <source>
        <dbReference type="ARBA" id="ARBA00023239"/>
    </source>
</evidence>
<comment type="similarity">
    <text evidence="2 9">Belongs to the uroporphyrinogen-III synthase family.</text>
</comment>
<dbReference type="EC" id="4.2.1.75" evidence="3 9"/>
<accession>A0ABN5DLG0</accession>
<organism evidence="11 12">
    <name type="scientific">Dermabacter jinjuensis</name>
    <dbReference type="NCBI Taxonomy" id="1667168"/>
    <lineage>
        <taxon>Bacteria</taxon>
        <taxon>Bacillati</taxon>
        <taxon>Actinomycetota</taxon>
        <taxon>Actinomycetes</taxon>
        <taxon>Micrococcales</taxon>
        <taxon>Dermabacteraceae</taxon>
        <taxon>Dermabacter</taxon>
    </lineage>
</organism>
<name>A0ABN5DLG0_9MICO</name>
<dbReference type="SUPFAM" id="SSF69618">
    <property type="entry name" value="HemD-like"/>
    <property type="match status" value="1"/>
</dbReference>
<dbReference type="InterPro" id="IPR036108">
    <property type="entry name" value="4pyrrol_syn_uPrphyn_synt_sf"/>
</dbReference>
<comment type="pathway">
    <text evidence="1 9">Porphyrin-containing compound metabolism; protoporphyrin-IX biosynthesis; coproporphyrinogen-III from 5-aminolevulinate: step 3/4.</text>
</comment>
<comment type="function">
    <text evidence="6 9">Catalyzes cyclization of the linear tetrapyrrole, hydroxymethylbilane, to the macrocyclic uroporphyrinogen III.</text>
</comment>
<dbReference type="RefSeq" id="WP_016663330.1">
    <property type="nucleotide sequence ID" value="NZ_CP023482.1"/>
</dbReference>
<evidence type="ECO:0000256" key="1">
    <source>
        <dbReference type="ARBA" id="ARBA00004772"/>
    </source>
</evidence>
<dbReference type="Proteomes" id="UP000815698">
    <property type="component" value="Chromosome"/>
</dbReference>
<keyword evidence="12" id="KW-1185">Reference proteome</keyword>
<feature type="domain" description="Tetrapyrrole biosynthesis uroporphyrinogen III synthase" evidence="10">
    <location>
        <begin position="17"/>
        <end position="239"/>
    </location>
</feature>
<sequence>MTAPVLVTRPEGRGAGLVAELNARGFEAVHSPFTEFSFETDADLRDALSDLAHGEFDWLLLTSVTTVKALRALPEWSELPAVQEFKAAAVGEATAAAAREAGLEVETIAQGSAASLIDVFPVNQQGGDGLAQRIFYPVSSAAAPQLELALRMAGYDVQRETAYRPKTIPQPRDVIDNLAAGGFSAVVATSPMIVRALSQLAIHESTKLVVIGKPSEEAAISVNLPVAAVAKDPSDRALAEAVAEVLGKDTE</sequence>
<evidence type="ECO:0000256" key="6">
    <source>
        <dbReference type="ARBA" id="ARBA00037589"/>
    </source>
</evidence>
<evidence type="ECO:0000256" key="5">
    <source>
        <dbReference type="ARBA" id="ARBA00023244"/>
    </source>
</evidence>
<keyword evidence="5 9" id="KW-0627">Porphyrin biosynthesis</keyword>
<evidence type="ECO:0000259" key="10">
    <source>
        <dbReference type="Pfam" id="PF02602"/>
    </source>
</evidence>
<dbReference type="InterPro" id="IPR003754">
    <property type="entry name" value="4pyrrol_synth_uPrphyn_synth"/>
</dbReference>